<feature type="transmembrane region" description="Helical" evidence="1">
    <location>
        <begin position="17"/>
        <end position="35"/>
    </location>
</feature>
<dbReference type="RefSeq" id="WP_014712570.1">
    <property type="nucleotide sequence ID" value="NZ_CP012885.2"/>
</dbReference>
<dbReference type="EMBL" id="CP015267">
    <property type="protein sequence ID" value="ASL18042.1"/>
    <property type="molecule type" value="Genomic_DNA"/>
</dbReference>
<dbReference type="EMBL" id="JASZZX010000001">
    <property type="protein sequence ID" value="MDM3924683.1"/>
    <property type="molecule type" value="Genomic_DNA"/>
</dbReference>
<gene>
    <name evidence="2" type="ORF">MYCOZU2_05697</name>
    <name evidence="3" type="ORF">QRB35_01415</name>
</gene>
<accession>A0A220YKA7</accession>
<keyword evidence="1" id="KW-0472">Membrane</keyword>
<keyword evidence="5" id="KW-1185">Reference proteome</keyword>
<evidence type="ECO:0000256" key="1">
    <source>
        <dbReference type="SAM" id="Phobius"/>
    </source>
</evidence>
<evidence type="ECO:0000313" key="3">
    <source>
        <dbReference type="EMBL" id="MDM3924683.1"/>
    </source>
</evidence>
<keyword evidence="1" id="KW-1133">Transmembrane helix</keyword>
<protein>
    <submittedName>
        <fullName evidence="2">Membrane protein</fullName>
    </submittedName>
</protein>
<reference evidence="3" key="3">
    <citation type="submission" date="2023-06" db="EMBL/GenBank/DDBJ databases">
        <authorList>
            <person name="Spilker T."/>
        </authorList>
    </citation>
    <scope>NUCLEOTIDE SEQUENCE</scope>
    <source>
        <strain evidence="3">FLAC1071</strain>
    </source>
</reference>
<evidence type="ECO:0000313" key="5">
    <source>
        <dbReference type="Proteomes" id="UP001529272"/>
    </source>
</evidence>
<feature type="transmembrane region" description="Helical" evidence="1">
    <location>
        <begin position="47"/>
        <end position="66"/>
    </location>
</feature>
<evidence type="ECO:0000313" key="4">
    <source>
        <dbReference type="Proteomes" id="UP000198286"/>
    </source>
</evidence>
<sequence>MSNNATRLLRRTREQNVAAIVIVVGVAHFLVPRIFVPINSFGSADHARIFTYINGAIETMIGLMMANPRTRRQSAVVSACYVIYLTSNIGRNQIRTWRGDRRLG</sequence>
<reference evidence="2 4" key="1">
    <citation type="journal article" date="2017" name="Lancet Infect. Dis.">
        <title>Global outbreak of severe Mycobacterium chimaera disease after cardiac surgery: a molecular epidemiological study.</title>
        <authorList>
            <person name="van Ingen J."/>
            <person name="Kohl T."/>
            <person name="Kranzer K."/>
            <person name="Hasse B."/>
            <person name="Keller P."/>
            <person name="Szafranska A."/>
            <person name="Hillemann D."/>
            <person name="Chand M."/>
            <person name="Schreiber P."/>
            <person name="Sommerstein R."/>
            <person name="Berger C."/>
            <person name="Genoni M."/>
            <person name="Ruegg C."/>
            <person name="Troillet N."/>
            <person name="Widmer A.F."/>
            <person name="Becker S.L."/>
            <person name="Herrmann M."/>
            <person name="Eckmanns T."/>
            <person name="Haller S."/>
            <person name="Hoeller C."/>
            <person name="Debast S.B."/>
            <person name="Wolfhagen M.J."/>
            <person name="Hopman J."/>
            <person name="Kluytmans J."/>
            <person name="Langelaar M."/>
            <person name="Notermans D.W."/>
            <person name="ten Oever J."/>
            <person name="van den Barselaar P."/>
            <person name="Vonk A.B.A."/>
            <person name="Vos M.C."/>
            <person name="Ahmed N."/>
            <person name="Brown T."/>
            <person name="Crook D."/>
            <person name="Lamagni T."/>
            <person name="Phin N."/>
            <person name="Smith E.G."/>
            <person name="Zambon M."/>
            <person name="Serr A."/>
            <person name="Goetting T."/>
            <person name="Ebner W."/>
            <person name="Thuermer A."/>
            <person name="Utpatel C."/>
            <person name="Sproer C."/>
            <person name="Bunk B."/>
            <person name="Nubel U."/>
            <person name="Bloemberg G."/>
            <person name="Bottger E."/>
            <person name="Niemann S."/>
            <person name="Wagner D."/>
            <person name="Sax H."/>
        </authorList>
    </citation>
    <scope>NUCLEOTIDE SEQUENCE [LARGE SCALE GENOMIC DNA]</scope>
    <source>
        <strain evidence="2 4">ZUERICH-2</strain>
    </source>
</reference>
<dbReference type="Proteomes" id="UP000198286">
    <property type="component" value="Chromosome"/>
</dbReference>
<dbReference type="KEGG" id="mchi:AN480_26330"/>
<proteinExistence type="predicted"/>
<organism evidence="2 4">
    <name type="scientific">Mycobacterium intracellulare subsp. chimaera</name>
    <dbReference type="NCBI Taxonomy" id="222805"/>
    <lineage>
        <taxon>Bacteria</taxon>
        <taxon>Bacillati</taxon>
        <taxon>Actinomycetota</taxon>
        <taxon>Actinomycetes</taxon>
        <taxon>Mycobacteriales</taxon>
        <taxon>Mycobacteriaceae</taxon>
        <taxon>Mycobacterium</taxon>
        <taxon>Mycobacterium avium complex (MAC)</taxon>
    </lineage>
</organism>
<dbReference type="AlphaFoldDB" id="A0A220YKA7"/>
<keyword evidence="1" id="KW-0812">Transmembrane</keyword>
<reference evidence="3" key="2">
    <citation type="submission" date="2023-06" db="EMBL/GenBank/DDBJ databases">
        <title>Itaconate inhibition of nontuberculous mycobacteria.</title>
        <authorList>
            <person name="Breen P."/>
            <person name="Zimbric M."/>
            <person name="Caverly L."/>
        </authorList>
    </citation>
    <scope>NUCLEOTIDE SEQUENCE</scope>
    <source>
        <strain evidence="3">FLAC1071</strain>
    </source>
</reference>
<dbReference type="Proteomes" id="UP001529272">
    <property type="component" value="Unassembled WGS sequence"/>
</dbReference>
<name>A0A220YKA7_MYCIT</name>
<evidence type="ECO:0000313" key="2">
    <source>
        <dbReference type="EMBL" id="ASL18042.1"/>
    </source>
</evidence>